<dbReference type="AlphaFoldDB" id="A0A7R8X331"/>
<gene>
    <name evidence="1" type="ORF">DSTB1V02_LOCUS2762</name>
</gene>
<keyword evidence="2" id="KW-1185">Reference proteome</keyword>
<reference evidence="1" key="1">
    <citation type="submission" date="2020-11" db="EMBL/GenBank/DDBJ databases">
        <authorList>
            <person name="Tran Van P."/>
        </authorList>
    </citation>
    <scope>NUCLEOTIDE SEQUENCE</scope>
</reference>
<dbReference type="OrthoDB" id="330671at2759"/>
<evidence type="ECO:0008006" key="3">
    <source>
        <dbReference type="Google" id="ProtNLM"/>
    </source>
</evidence>
<dbReference type="EMBL" id="CAJPEV010000321">
    <property type="protein sequence ID" value="CAG0883952.1"/>
    <property type="molecule type" value="Genomic_DNA"/>
</dbReference>
<dbReference type="EMBL" id="LR899838">
    <property type="protein sequence ID" value="CAD7242817.1"/>
    <property type="molecule type" value="Genomic_DNA"/>
</dbReference>
<dbReference type="PANTHER" id="PTHR21174">
    <property type="match status" value="1"/>
</dbReference>
<organism evidence="1">
    <name type="scientific">Darwinula stevensoni</name>
    <dbReference type="NCBI Taxonomy" id="69355"/>
    <lineage>
        <taxon>Eukaryota</taxon>
        <taxon>Metazoa</taxon>
        <taxon>Ecdysozoa</taxon>
        <taxon>Arthropoda</taxon>
        <taxon>Crustacea</taxon>
        <taxon>Oligostraca</taxon>
        <taxon>Ostracoda</taxon>
        <taxon>Podocopa</taxon>
        <taxon>Podocopida</taxon>
        <taxon>Darwinulocopina</taxon>
        <taxon>Darwinuloidea</taxon>
        <taxon>Darwinulidae</taxon>
        <taxon>Darwinula</taxon>
    </lineage>
</organism>
<sequence length="224" mass="26450">MGEGVEISSSLREKWDSLKSEISSEEIMDKWWNILLTHYEDESRHYHTFTHIHHLFQLMEEHDDKISNREAVSFAIFFHDIIYNPQAGDNEEQSADKFHLFAEEAGIEKDSALYKQVTELIRLTATHMTEEHTAEWTFGTEDKHYFLDMDMAVLGSSPEEYLKYAANICKEYAFLPQDAYQKLRAKVLRVFLKIPNIYATREFRKRFEKQARKNIEAEIVSLES</sequence>
<dbReference type="PIRSF" id="PIRSF035170">
    <property type="entry name" value="HD_phosphohydro"/>
    <property type="match status" value="1"/>
</dbReference>
<dbReference type="InterPro" id="IPR009218">
    <property type="entry name" value="HD_phosphohydro"/>
</dbReference>
<dbReference type="SUPFAM" id="SSF109604">
    <property type="entry name" value="HD-domain/PDEase-like"/>
    <property type="match status" value="1"/>
</dbReference>
<evidence type="ECO:0000313" key="1">
    <source>
        <dbReference type="EMBL" id="CAD7242817.1"/>
    </source>
</evidence>
<accession>A0A7R8X331</accession>
<proteinExistence type="predicted"/>
<protein>
    <recommendedName>
        <fullName evidence="3">Metal-dependent HD superfamily phosphohydrolase</fullName>
    </recommendedName>
</protein>
<dbReference type="Proteomes" id="UP000677054">
    <property type="component" value="Unassembled WGS sequence"/>
</dbReference>
<dbReference type="PANTHER" id="PTHR21174:SF0">
    <property type="entry name" value="HD PHOSPHOHYDROLASE FAMILY PROTEIN-RELATED"/>
    <property type="match status" value="1"/>
</dbReference>
<name>A0A7R8X331_9CRUS</name>
<evidence type="ECO:0000313" key="2">
    <source>
        <dbReference type="Proteomes" id="UP000677054"/>
    </source>
</evidence>